<accession>A0A7D9H2M8</accession>
<dbReference type="PANTHER" id="PTHR43885:SF1">
    <property type="entry name" value="SUPERFAMILY HYDROLASE, PUTATIVE (AFU_ORTHOLOGUE AFUA_4G13290)-RELATED"/>
    <property type="match status" value="1"/>
</dbReference>
<dbReference type="PANTHER" id="PTHR43885">
    <property type="entry name" value="HALOACID DEHALOGENASE-LIKE HYDROLASE"/>
    <property type="match status" value="1"/>
</dbReference>
<dbReference type="SFLD" id="SFLDS00003">
    <property type="entry name" value="Haloacid_Dehalogenase"/>
    <property type="match status" value="1"/>
</dbReference>
<reference evidence="2 3" key="1">
    <citation type="submission" date="2019-07" db="EMBL/GenBank/DDBJ databases">
        <authorList>
            <person name="Friedrich A."/>
            <person name="Schacherer J."/>
        </authorList>
    </citation>
    <scope>NUCLEOTIDE SEQUENCE [LARGE SCALE GENOMIC DNA]</scope>
</reference>
<dbReference type="InterPro" id="IPR036412">
    <property type="entry name" value="HAD-like_sf"/>
</dbReference>
<dbReference type="EMBL" id="CABFWN010000004">
    <property type="protein sequence ID" value="VUG19168.1"/>
    <property type="molecule type" value="Genomic_DNA"/>
</dbReference>
<proteinExistence type="predicted"/>
<dbReference type="Gene3D" id="3.40.50.1000">
    <property type="entry name" value="HAD superfamily/HAD-like"/>
    <property type="match status" value="1"/>
</dbReference>
<name>A0A7D9H2M8_DEKBR</name>
<dbReference type="CDD" id="cd01427">
    <property type="entry name" value="HAD_like"/>
    <property type="match status" value="1"/>
</dbReference>
<evidence type="ECO:0000313" key="4">
    <source>
        <dbReference type="Proteomes" id="UP000568158"/>
    </source>
</evidence>
<dbReference type="InterPro" id="IPR023214">
    <property type="entry name" value="HAD_sf"/>
</dbReference>
<dbReference type="Pfam" id="PF00702">
    <property type="entry name" value="Hydrolase"/>
    <property type="match status" value="1"/>
</dbReference>
<evidence type="ECO:0000313" key="2">
    <source>
        <dbReference type="EMBL" id="VUG19168.1"/>
    </source>
</evidence>
<gene>
    <name evidence="2" type="ORF">DEBR0S4_12134G</name>
    <name evidence="1" type="ORF">HII12_005291</name>
</gene>
<dbReference type="SFLD" id="SFLDG01129">
    <property type="entry name" value="C1.5:_HAD__Beta-PGM__Phosphata"/>
    <property type="match status" value="1"/>
</dbReference>
<dbReference type="Proteomes" id="UP000478008">
    <property type="component" value="Unassembled WGS sequence"/>
</dbReference>
<evidence type="ECO:0000313" key="1">
    <source>
        <dbReference type="EMBL" id="KAF6005717.1"/>
    </source>
</evidence>
<reference evidence="1 4" key="2">
    <citation type="journal article" date="2020" name="Appl. Microbiol. Biotechnol.">
        <title>Targeted gene deletion in Brettanomyces bruxellensis with an expression-free CRISPR-Cas9 system.</title>
        <authorList>
            <person name="Varela C."/>
            <person name="Bartel C."/>
            <person name="Onetto C."/>
            <person name="Borneman A."/>
        </authorList>
    </citation>
    <scope>NUCLEOTIDE SEQUENCE [LARGE SCALE GENOMIC DNA]</scope>
    <source>
        <strain evidence="1 4">AWRI1613</strain>
    </source>
</reference>
<protein>
    <submittedName>
        <fullName evidence="2">DEBR0S4_12134g1_1</fullName>
    </submittedName>
</protein>
<dbReference type="EMBL" id="JABCYN010000057">
    <property type="protein sequence ID" value="KAF6005717.1"/>
    <property type="molecule type" value="Genomic_DNA"/>
</dbReference>
<dbReference type="SUPFAM" id="SSF56784">
    <property type="entry name" value="HAD-like"/>
    <property type="match status" value="1"/>
</dbReference>
<organism evidence="2 3">
    <name type="scientific">Dekkera bruxellensis</name>
    <name type="common">Brettanomyces custersii</name>
    <dbReference type="NCBI Taxonomy" id="5007"/>
    <lineage>
        <taxon>Eukaryota</taxon>
        <taxon>Fungi</taxon>
        <taxon>Dikarya</taxon>
        <taxon>Ascomycota</taxon>
        <taxon>Saccharomycotina</taxon>
        <taxon>Pichiomycetes</taxon>
        <taxon>Pichiales</taxon>
        <taxon>Pichiaceae</taxon>
        <taxon>Brettanomyces</taxon>
    </lineage>
</organism>
<evidence type="ECO:0000313" key="3">
    <source>
        <dbReference type="Proteomes" id="UP000478008"/>
    </source>
</evidence>
<dbReference type="Proteomes" id="UP000568158">
    <property type="component" value="Unassembled WGS sequence"/>
</dbReference>
<dbReference type="NCBIfam" id="TIGR01549">
    <property type="entry name" value="HAD-SF-IA-v1"/>
    <property type="match status" value="1"/>
</dbReference>
<dbReference type="GO" id="GO:0016791">
    <property type="term" value="F:phosphatase activity"/>
    <property type="evidence" value="ECO:0007669"/>
    <property type="project" value="UniProtKB-ARBA"/>
</dbReference>
<dbReference type="AlphaFoldDB" id="A0A7D9H2M8"/>
<keyword evidence="3" id="KW-1185">Reference proteome</keyword>
<sequence>MPARRLVLKAVKPGETQISGIVFDMDGTLTKPQSYMFKQMRQALGIVGKKVDILDYIGSLDGDKKIVATKKVEDVENQAMIDMKPQNGVNTLFHFMRENTNLKFTICTRNNIAPVDYLLKHYLDGLQLNDPIITRSFEPPKPSPLPLLHICKSWNVGPETMIMVGDSRDDMFAGLQAGFSLVLMKHKDNAHLVDEIPEIDYVINDFRQLIEILQNGFISRPKKPRYAAHTSGY</sequence>
<dbReference type="InterPro" id="IPR006439">
    <property type="entry name" value="HAD-SF_hydro_IA"/>
</dbReference>
<dbReference type="Gene3D" id="1.10.260.80">
    <property type="match status" value="1"/>
</dbReference>